<dbReference type="SUPFAM" id="SSF53335">
    <property type="entry name" value="S-adenosyl-L-methionine-dependent methyltransferases"/>
    <property type="match status" value="2"/>
</dbReference>
<evidence type="ECO:0000256" key="1">
    <source>
        <dbReference type="ARBA" id="ARBA00022603"/>
    </source>
</evidence>
<dbReference type="Gene3D" id="3.40.50.150">
    <property type="entry name" value="Vaccinia Virus protein VP39"/>
    <property type="match status" value="2"/>
</dbReference>
<dbReference type="EMBL" id="MHFR01000046">
    <property type="protein sequence ID" value="OGW96897.1"/>
    <property type="molecule type" value="Genomic_DNA"/>
</dbReference>
<sequence length="300" mass="34384">MAVFESDPSYGAKLDIAHERLCKCGYTHINCMTPKDWLKSQIGVWQFFYEARDIRDKSVHPATFPISLAKKVIELFTHQGQLVIDPFVGSGTSLIAANDLNRNAVGFDLQKKYVELCVKRLQKNPNLFNASTQMAVQDDARNIAKYISPNTVSLIWTSPPYANLLNRSRQNKSRRDRNNAQLGKVEQYSQDARDLGTMAIDSYAVAMGDIFEGLLPLLKEKAHCVINVPDMWWENQRITIHVSLIEELRKRGYELRNVIIWDRTNVVNGIGIFGWPSNYITMGVTFEYLLDFWKPPPKRL</sequence>
<gene>
    <name evidence="5" type="ORF">A3G33_06300</name>
</gene>
<dbReference type="InterPro" id="IPR001091">
    <property type="entry name" value="RM_Methyltransferase"/>
</dbReference>
<feature type="domain" description="DNA methylase N-4/N-6" evidence="4">
    <location>
        <begin position="44"/>
        <end position="117"/>
    </location>
</feature>
<reference evidence="5 6" key="1">
    <citation type="journal article" date="2016" name="Nat. Commun.">
        <title>Thousands of microbial genomes shed light on interconnected biogeochemical processes in an aquifer system.</title>
        <authorList>
            <person name="Anantharaman K."/>
            <person name="Brown C.T."/>
            <person name="Hug L.A."/>
            <person name="Sharon I."/>
            <person name="Castelle C.J."/>
            <person name="Probst A.J."/>
            <person name="Thomas B.C."/>
            <person name="Singh A."/>
            <person name="Wilkins M.J."/>
            <person name="Karaoz U."/>
            <person name="Brodie E.L."/>
            <person name="Williams K.H."/>
            <person name="Hubbard S.S."/>
            <person name="Banfield J.F."/>
        </authorList>
    </citation>
    <scope>NUCLEOTIDE SEQUENCE [LARGE SCALE GENOMIC DNA]</scope>
</reference>
<dbReference type="AlphaFoldDB" id="A0A1G1KVG8"/>
<evidence type="ECO:0000256" key="3">
    <source>
        <dbReference type="RuleBase" id="RU362026"/>
    </source>
</evidence>
<keyword evidence="2 5" id="KW-0808">Transferase</keyword>
<dbReference type="Proteomes" id="UP000178187">
    <property type="component" value="Unassembled WGS sequence"/>
</dbReference>
<evidence type="ECO:0000313" key="6">
    <source>
        <dbReference type="Proteomes" id="UP000178187"/>
    </source>
</evidence>
<protein>
    <recommendedName>
        <fullName evidence="3">Methyltransferase</fullName>
        <ecNumber evidence="3">2.1.1.-</ecNumber>
    </recommendedName>
</protein>
<accession>A0A1G1KVG8</accession>
<organism evidence="5 6">
    <name type="scientific">Candidatus Danuiimicrobium aquiferis</name>
    <dbReference type="NCBI Taxonomy" id="1801832"/>
    <lineage>
        <taxon>Bacteria</taxon>
        <taxon>Pseudomonadati</taxon>
        <taxon>Candidatus Omnitrophota</taxon>
        <taxon>Candidatus Danuiimicrobium</taxon>
    </lineage>
</organism>
<keyword evidence="1 5" id="KW-0489">Methyltransferase</keyword>
<dbReference type="Pfam" id="PF01555">
    <property type="entry name" value="N6_N4_Mtase"/>
    <property type="match status" value="1"/>
</dbReference>
<dbReference type="PRINTS" id="PR00508">
    <property type="entry name" value="S21N4MTFRASE"/>
</dbReference>
<evidence type="ECO:0000313" key="5">
    <source>
        <dbReference type="EMBL" id="OGW96897.1"/>
    </source>
</evidence>
<dbReference type="InterPro" id="IPR002941">
    <property type="entry name" value="DNA_methylase_N4/N6"/>
</dbReference>
<dbReference type="GO" id="GO:0008170">
    <property type="term" value="F:N-methyltransferase activity"/>
    <property type="evidence" value="ECO:0007669"/>
    <property type="project" value="InterPro"/>
</dbReference>
<evidence type="ECO:0000259" key="4">
    <source>
        <dbReference type="Pfam" id="PF01555"/>
    </source>
</evidence>
<dbReference type="GO" id="GO:0032259">
    <property type="term" value="P:methylation"/>
    <property type="evidence" value="ECO:0007669"/>
    <property type="project" value="UniProtKB-KW"/>
</dbReference>
<comment type="caution">
    <text evidence="5">The sequence shown here is derived from an EMBL/GenBank/DDBJ whole genome shotgun (WGS) entry which is preliminary data.</text>
</comment>
<comment type="similarity">
    <text evidence="3">Belongs to the N(4)/N(6)-methyltransferase family.</text>
</comment>
<name>A0A1G1KVG8_9BACT</name>
<dbReference type="InterPro" id="IPR029063">
    <property type="entry name" value="SAM-dependent_MTases_sf"/>
</dbReference>
<dbReference type="EC" id="2.1.1.-" evidence="3"/>
<proteinExistence type="inferred from homology"/>
<dbReference type="GO" id="GO:0003677">
    <property type="term" value="F:DNA binding"/>
    <property type="evidence" value="ECO:0007669"/>
    <property type="project" value="InterPro"/>
</dbReference>
<evidence type="ECO:0000256" key="2">
    <source>
        <dbReference type="ARBA" id="ARBA00022679"/>
    </source>
</evidence>